<proteinExistence type="predicted"/>
<reference evidence="1 2" key="1">
    <citation type="submission" date="2018-11" db="EMBL/GenBank/DDBJ databases">
        <title>Genome sequence and assembly of Colletotrichum spinosum.</title>
        <authorList>
            <person name="Gan P."/>
            <person name="Shirasu K."/>
        </authorList>
    </citation>
    <scope>NUCLEOTIDE SEQUENCE [LARGE SCALE GENOMIC DNA]</scope>
    <source>
        <strain evidence="1 2">CBS 515.97</strain>
    </source>
</reference>
<evidence type="ECO:0000313" key="1">
    <source>
        <dbReference type="EMBL" id="TDZ32776.1"/>
    </source>
</evidence>
<gene>
    <name evidence="1" type="ORF">C8035_v011096</name>
</gene>
<protein>
    <submittedName>
        <fullName evidence="1">Uncharacterized protein</fullName>
    </submittedName>
</protein>
<dbReference type="AlphaFoldDB" id="A0A4R8Q7R6"/>
<accession>A0A4R8Q7R6</accession>
<dbReference type="Proteomes" id="UP000295083">
    <property type="component" value="Unassembled WGS sequence"/>
</dbReference>
<comment type="caution">
    <text evidence="1">The sequence shown here is derived from an EMBL/GenBank/DDBJ whole genome shotgun (WGS) entry which is preliminary data.</text>
</comment>
<organism evidence="1 2">
    <name type="scientific">Colletotrichum spinosum</name>
    <dbReference type="NCBI Taxonomy" id="1347390"/>
    <lineage>
        <taxon>Eukaryota</taxon>
        <taxon>Fungi</taxon>
        <taxon>Dikarya</taxon>
        <taxon>Ascomycota</taxon>
        <taxon>Pezizomycotina</taxon>
        <taxon>Sordariomycetes</taxon>
        <taxon>Hypocreomycetidae</taxon>
        <taxon>Glomerellales</taxon>
        <taxon>Glomerellaceae</taxon>
        <taxon>Colletotrichum</taxon>
        <taxon>Colletotrichum orbiculare species complex</taxon>
    </lineage>
</organism>
<keyword evidence="2" id="KW-1185">Reference proteome</keyword>
<evidence type="ECO:0000313" key="2">
    <source>
        <dbReference type="Proteomes" id="UP000295083"/>
    </source>
</evidence>
<dbReference type="EMBL" id="QAPG01000072">
    <property type="protein sequence ID" value="TDZ32776.1"/>
    <property type="molecule type" value="Genomic_DNA"/>
</dbReference>
<name>A0A4R8Q7R6_9PEZI</name>
<sequence length="179" mass="19371">MLPQAHQWAVASDDIGTPSSFTPVSPLWNIVIASSPVLSPDLALQHQLPTVGSRFRIPNFKGPLAVSSCRSFLNICCIASQPLVYPTTPTGTPLVSSKRVSSVLFDLFFLVELTHAGLALLWSWLPATASHHHPTLYAAYPKLPEPDSALPLRSGILLVDQRDSTLTSPATSHTFFFVA</sequence>